<evidence type="ECO:0000256" key="1">
    <source>
        <dbReference type="SAM" id="Phobius"/>
    </source>
</evidence>
<protein>
    <submittedName>
        <fullName evidence="3">Heparan-alpha-glucosaminide N-acetyltransferase domain-containing protein</fullName>
    </submittedName>
</protein>
<feature type="domain" description="Heparan-alpha-glucosaminide N-acetyltransferase catalytic" evidence="2">
    <location>
        <begin position="5"/>
        <end position="227"/>
    </location>
</feature>
<proteinExistence type="predicted"/>
<comment type="caution">
    <text evidence="3">The sequence shown here is derived from an EMBL/GenBank/DDBJ whole genome shotgun (WGS) entry which is preliminary data.</text>
</comment>
<feature type="transmembrane region" description="Helical" evidence="1">
    <location>
        <begin position="330"/>
        <end position="351"/>
    </location>
</feature>
<feature type="transmembrane region" description="Helical" evidence="1">
    <location>
        <begin position="51"/>
        <end position="69"/>
    </location>
</feature>
<feature type="transmembrane region" description="Helical" evidence="1">
    <location>
        <begin position="12"/>
        <end position="31"/>
    </location>
</feature>
<feature type="transmembrane region" description="Helical" evidence="1">
    <location>
        <begin position="363"/>
        <end position="384"/>
    </location>
</feature>
<dbReference type="InterPro" id="IPR012429">
    <property type="entry name" value="HGSNAT_cat"/>
</dbReference>
<keyword evidence="4" id="KW-1185">Reference proteome</keyword>
<feature type="transmembrane region" description="Helical" evidence="1">
    <location>
        <begin position="224"/>
        <end position="248"/>
    </location>
</feature>
<feature type="transmembrane region" description="Helical" evidence="1">
    <location>
        <begin position="299"/>
        <end position="318"/>
    </location>
</feature>
<gene>
    <name evidence="3" type="ORF">QVZ41_09425</name>
</gene>
<reference evidence="3" key="1">
    <citation type="submission" date="2023-07" db="EMBL/GenBank/DDBJ databases">
        <title>Wenyingzhuangia sp. chi5 genome sequencing and assembly.</title>
        <authorList>
            <person name="Park S."/>
        </authorList>
    </citation>
    <scope>NUCLEOTIDE SEQUENCE</scope>
    <source>
        <strain evidence="3">Chi5</strain>
    </source>
</reference>
<feature type="transmembrane region" description="Helical" evidence="1">
    <location>
        <begin position="390"/>
        <end position="410"/>
    </location>
</feature>
<evidence type="ECO:0000313" key="3">
    <source>
        <dbReference type="EMBL" id="MDO3695062.1"/>
    </source>
</evidence>
<dbReference type="RefSeq" id="WP_302884321.1">
    <property type="nucleotide sequence ID" value="NZ_JAUMIT010000004.1"/>
</dbReference>
<feature type="transmembrane region" description="Helical" evidence="1">
    <location>
        <begin position="197"/>
        <end position="217"/>
    </location>
</feature>
<organism evidence="3 4">
    <name type="scientific">Wenyingzhuangia gilva</name>
    <dbReference type="NCBI Taxonomy" id="3057677"/>
    <lineage>
        <taxon>Bacteria</taxon>
        <taxon>Pseudomonadati</taxon>
        <taxon>Bacteroidota</taxon>
        <taxon>Flavobacteriia</taxon>
        <taxon>Flavobacteriales</taxon>
        <taxon>Flavobacteriaceae</taxon>
        <taxon>Wenyingzhuangia</taxon>
    </lineage>
</organism>
<feature type="transmembrane region" description="Helical" evidence="1">
    <location>
        <begin position="268"/>
        <end position="287"/>
    </location>
</feature>
<sequence length="439" mass="50498">MKTNRLDFIDIVRSVAIIMMLEGHFMTLSLQPAFRDPENPIYSFWKFSRGITAPLFLSISGLIFTYLLLKNKTQGWNNLRVQKGFKRTGVLILLGYLLQFNLYTHFFGDRPLFTSLTQIFHVLQCIGLSLFLLISLYLFNHYVLKISLGFILGVLGLFVIIISPTIYELNYAYVPRFLENILIVSKNTNLNTSVFPLFPWCGYVFMGGALGSVIVKLKDKAHHFAFPFGLIGLGLLIKYLTYPILTGIQYLPGFSSLKPFQYEYEPVRFSQVLIFIGIIVLLHKIIITIKESKQLQMPSLVFHVLLVVGFALGCYSFTFPLESTSQNIIAYTLFFVPIVITLWKLTGWNYATFLNIGQNTLSVYVLHVIILYQGFFGFKFGAYLKDNLNPFFAISGAITFVFFFLAWTQYEPVLVNQLQRLKVRFKIVKRKIQYRTSSI</sequence>
<name>A0ABT8VSW3_9FLAO</name>
<dbReference type="Pfam" id="PF07786">
    <property type="entry name" value="HGSNAT_cat"/>
    <property type="match status" value="1"/>
</dbReference>
<keyword evidence="1" id="KW-1133">Transmembrane helix</keyword>
<feature type="transmembrane region" description="Helical" evidence="1">
    <location>
        <begin position="119"/>
        <end position="139"/>
    </location>
</feature>
<keyword evidence="1" id="KW-0472">Membrane</keyword>
<feature type="transmembrane region" description="Helical" evidence="1">
    <location>
        <begin position="90"/>
        <end position="107"/>
    </location>
</feature>
<dbReference type="EMBL" id="JAUMIT010000004">
    <property type="protein sequence ID" value="MDO3695062.1"/>
    <property type="molecule type" value="Genomic_DNA"/>
</dbReference>
<evidence type="ECO:0000259" key="2">
    <source>
        <dbReference type="Pfam" id="PF07786"/>
    </source>
</evidence>
<keyword evidence="1" id="KW-0812">Transmembrane</keyword>
<dbReference type="Proteomes" id="UP001168642">
    <property type="component" value="Unassembled WGS sequence"/>
</dbReference>
<evidence type="ECO:0000313" key="4">
    <source>
        <dbReference type="Proteomes" id="UP001168642"/>
    </source>
</evidence>
<feature type="transmembrane region" description="Helical" evidence="1">
    <location>
        <begin position="146"/>
        <end position="167"/>
    </location>
</feature>
<accession>A0ABT8VSW3</accession>